<proteinExistence type="predicted"/>
<keyword evidence="3" id="KW-1185">Reference proteome</keyword>
<feature type="region of interest" description="Disordered" evidence="1">
    <location>
        <begin position="663"/>
        <end position="771"/>
    </location>
</feature>
<dbReference type="KEGG" id="ame:100577749"/>
<accession>A0A8B8GTA0</accession>
<feature type="compositionally biased region" description="Polar residues" evidence="1">
    <location>
        <begin position="727"/>
        <end position="741"/>
    </location>
</feature>
<feature type="region of interest" description="Disordered" evidence="1">
    <location>
        <begin position="460"/>
        <end position="483"/>
    </location>
</feature>
<dbReference type="RefSeq" id="XP_026294930.1">
    <property type="nucleotide sequence ID" value="XM_026439145.1"/>
</dbReference>
<reference evidence="4" key="2">
    <citation type="submission" date="2025-04" db="UniProtKB">
        <authorList>
            <consortium name="RefSeq"/>
        </authorList>
    </citation>
    <scope>IDENTIFICATION</scope>
    <source>
        <strain evidence="4">DH4</strain>
        <tissue evidence="4">Whole body</tissue>
    </source>
</reference>
<dbReference type="GeneID" id="100577749"/>
<gene>
    <name evidence="4" type="primary">LOC100577749</name>
</gene>
<dbReference type="Proteomes" id="UP000005203">
    <property type="component" value="Linkage group LG2"/>
</dbReference>
<reference evidence="2" key="1">
    <citation type="submission" date="2021-01" db="UniProtKB">
        <authorList>
            <consortium name="EnsemblMetazoa"/>
        </authorList>
    </citation>
    <scope>IDENTIFICATION</scope>
    <source>
        <strain evidence="2">DH4</strain>
    </source>
</reference>
<evidence type="ECO:0000313" key="2">
    <source>
        <dbReference type="EnsemblMetazoa" id="XP_026294930"/>
    </source>
</evidence>
<feature type="compositionally biased region" description="Basic and acidic residues" evidence="1">
    <location>
        <begin position="708"/>
        <end position="722"/>
    </location>
</feature>
<name>A0A7M7L4R2_APIME</name>
<feature type="compositionally biased region" description="Basic and acidic residues" evidence="1">
    <location>
        <begin position="743"/>
        <end position="765"/>
    </location>
</feature>
<evidence type="ECO:0000313" key="4">
    <source>
        <dbReference type="RefSeq" id="XP_026294930.1"/>
    </source>
</evidence>
<evidence type="ECO:0000256" key="1">
    <source>
        <dbReference type="SAM" id="MobiDB-lite"/>
    </source>
</evidence>
<feature type="compositionally biased region" description="Basic and acidic residues" evidence="1">
    <location>
        <begin position="674"/>
        <end position="695"/>
    </location>
</feature>
<feature type="region of interest" description="Disordered" evidence="1">
    <location>
        <begin position="548"/>
        <end position="569"/>
    </location>
</feature>
<organism evidence="2">
    <name type="scientific">Apis mellifera</name>
    <name type="common">Honeybee</name>
    <dbReference type="NCBI Taxonomy" id="7460"/>
    <lineage>
        <taxon>Eukaryota</taxon>
        <taxon>Metazoa</taxon>
        <taxon>Ecdysozoa</taxon>
        <taxon>Arthropoda</taxon>
        <taxon>Hexapoda</taxon>
        <taxon>Insecta</taxon>
        <taxon>Pterygota</taxon>
        <taxon>Neoptera</taxon>
        <taxon>Endopterygota</taxon>
        <taxon>Hymenoptera</taxon>
        <taxon>Apocrita</taxon>
        <taxon>Aculeata</taxon>
        <taxon>Apoidea</taxon>
        <taxon>Anthophila</taxon>
        <taxon>Apidae</taxon>
        <taxon>Apis</taxon>
    </lineage>
</organism>
<feature type="compositionally biased region" description="Basic and acidic residues" evidence="1">
    <location>
        <begin position="548"/>
        <end position="564"/>
    </location>
</feature>
<accession>A0A7M7L4R2</accession>
<feature type="compositionally biased region" description="Basic and acidic residues" evidence="1">
    <location>
        <begin position="588"/>
        <end position="599"/>
    </location>
</feature>
<evidence type="ECO:0000313" key="3">
    <source>
        <dbReference type="Proteomes" id="UP000005203"/>
    </source>
</evidence>
<dbReference type="OrthoDB" id="6755972at2759"/>
<protein>
    <submittedName>
        <fullName evidence="4">Uncharacterized protein LOC100577749</fullName>
    </submittedName>
</protein>
<dbReference type="EnsemblMetazoa" id="XM_026439145">
    <property type="protein sequence ID" value="XP_026294930"/>
    <property type="gene ID" value="LOC100577749"/>
</dbReference>
<sequence>MANKVCSSECALQNSCLSDTSIPCMKKKYTYKKIMKGKRWEYPLPSIRDYWMNIIEEKRRKLVTVRNPFLRLSYDSFPSKYCDSMDCNTFVQNQSFNRKSFSNSYLDDRDTSDNSLHKLHLTKANVKSNRNRFDNVKSLLNSSYRTVPKSVDTMYDSTASFEGVRIPKLNTRGPQPSSGRIHPGKVDHIRPSFNVQNERKKIQENNSTALPILTKYPRMSEFQSTLKKLRKYLKLSKEKDPKTKDQALCENDKTLKEIRRKLSTDRSTMKRIKENLLPNEDSLKYTARSAYKALKRLSKDKNIDSKLKSIDHLKQGSSFLKSSEEDFLVSSDDNRVLVKSEHIEKDRLNEESFHIFEQKSLEDSEFSGIDDENGTWKSDETRSISTESRYTSGPRPEFVSSEDNPVARVLSSIPKLSFPRRNRDRCLPCMYKSFETPPERKISLPRTVLQRIIDDEKFKATTSVVEDSSEDSDSTSACTSASMPSLKNEIERILNDRVETRNVGHELESNVPESEVTEDAVSSFQEEGIQKRPEEDAAEQKSIAETWRNEITKRGKGDPQHDEATSTNLYEEARIEINRTRVACLGETKEGRSSLRSEESTEGEEGDDSIAASMIDDDQPKPKYLAPCHAPTNFRPSLEPLRALRGRKPTTLQRRIDLLEASSLRKSGSVDDQVPEKSTPKSVLEKKRRSSDEAAKPAPPRPFARAKSVLEKSTAEKAEHGLLRKGTSFSGFPVSTPTPNESEIYRDDASKGTELDETRDDDGLLKRPPFATDLSRAGTKLPLTRPDEIVEILTNLEKENVSSTDMLNVLCKEFSERLSKNSETTNDPITKERNRVITNLTRLLIDSKRYLYPDKFPSDLLFSTDQPPIHSVNIMKRLLPMFTYNKVARLMKLPKWYIREEKPKEKVVEEEIEKIEIESFDSLEVNPPTLKDDEPPYEEKPPIERRYNPYALFLIKPRRKVITWRPLKKEDLEGYDPEATLKMRADNSMKRICQDFCQWVESLGGTDNTIDEEVLRDMFEIDFSADICRTLQVSIKEMPVVPAEVAFTRNSPGASKLIMTKKHVMRDAKAEKTPPKIKAFGTALPLNIRFIPPDNQVHKRWLECEDVPADIETMEAVFKDITTLRSVKGFVEWLQEHPEVPPPEALKKMVAMDPKTLRQIEDDEMFAHLELDIEQIKTLRVAVDEDVPIMM</sequence>
<feature type="region of interest" description="Disordered" evidence="1">
    <location>
        <begin position="366"/>
        <end position="403"/>
    </location>
</feature>
<feature type="region of interest" description="Disordered" evidence="1">
    <location>
        <begin position="588"/>
        <end position="637"/>
    </location>
</feature>
<dbReference type="AlphaFoldDB" id="A0A7M7L4R2"/>